<dbReference type="SUPFAM" id="SSF56300">
    <property type="entry name" value="Metallo-dependent phosphatases"/>
    <property type="match status" value="1"/>
</dbReference>
<dbReference type="AlphaFoldDB" id="A0A150IJ39"/>
<evidence type="ECO:0000259" key="2">
    <source>
        <dbReference type="Pfam" id="PF00149"/>
    </source>
</evidence>
<dbReference type="PROSITE" id="PS51257">
    <property type="entry name" value="PROKAR_LIPOPROTEIN"/>
    <property type="match status" value="1"/>
</dbReference>
<dbReference type="GO" id="GO:0009166">
    <property type="term" value="P:nucleotide catabolic process"/>
    <property type="evidence" value="ECO:0007669"/>
    <property type="project" value="InterPro"/>
</dbReference>
<name>A0A150IJ39_9EURY</name>
<keyword evidence="1" id="KW-0732">Signal</keyword>
<evidence type="ECO:0000259" key="3">
    <source>
        <dbReference type="Pfam" id="PF02872"/>
    </source>
</evidence>
<comment type="caution">
    <text evidence="4">The sequence shown here is derived from an EMBL/GenBank/DDBJ whole genome shotgun (WGS) entry which is preliminary data.</text>
</comment>
<sequence>MKKFLTILFITLTLVFIFSCATMSISQKGPIKLVILHTNDHHGHPLKFDNYPMSGVGGLAARATLVNQVRAENENVLVLDAGDINTGESESTFFNAEPDILGYNYIGYDAVTLGNHEFDNPLSVLQKQMKDAKFPFLSANIKYKDGKYVGQPYIIKEFKGLKVAILGLTTTETKIVGNPAIVGELIIEEEIAVAKKFVPELKKKADLVIVLGHLGIYDTYGSQILAKQVPGIDLIIDGHSHTYMKEPIYVNGIPIVSAYQWGLYVGKAEFTIEKKKVTSFNWSAIPVNLQEKKADGKMGFIGNEIKEDTKLLDLLTPYKAKVEQILAEEIGEATDTFPNAETRKAETAIGDLVADAMLDYVKPLGVSFAINNGGGIRADLPKGKITKKTIYTILPFSNTLVVLTLKGSDLIELFNYIATIPQGKGAFPQVSDGVSFTINYEKGICENILVGGKPIDPNATYKVATNSYMATGGDGYVVFKKASNVYDTSMMQRDIMIEFIKKVKTVTPVIKNRITIIGTKTAMIFKNLFGLAA</sequence>
<accession>A0A150IJ39</accession>
<evidence type="ECO:0000313" key="4">
    <source>
        <dbReference type="EMBL" id="KYC44967.1"/>
    </source>
</evidence>
<dbReference type="PRINTS" id="PR01607">
    <property type="entry name" value="APYRASEFAMLY"/>
</dbReference>
<proteinExistence type="predicted"/>
<protein>
    <submittedName>
        <fullName evidence="4">Bifunctional UDP-sugar hydrolase/5'-nucleotidase periplasmic</fullName>
    </submittedName>
</protein>
<gene>
    <name evidence="4" type="ORF">APG10_01275</name>
</gene>
<evidence type="ECO:0000256" key="1">
    <source>
        <dbReference type="ARBA" id="ARBA00022729"/>
    </source>
</evidence>
<feature type="domain" description="5'-Nucleotidase C-terminal" evidence="3">
    <location>
        <begin position="330"/>
        <end position="480"/>
    </location>
</feature>
<dbReference type="GO" id="GO:0008253">
    <property type="term" value="F:5'-nucleotidase activity"/>
    <property type="evidence" value="ECO:0007669"/>
    <property type="project" value="TreeGrafter"/>
</dbReference>
<dbReference type="Gene3D" id="3.90.780.10">
    <property type="entry name" value="5'-Nucleotidase, C-terminal domain"/>
    <property type="match status" value="1"/>
</dbReference>
<dbReference type="InterPro" id="IPR004843">
    <property type="entry name" value="Calcineurin-like_PHP"/>
</dbReference>
<dbReference type="Pfam" id="PF00149">
    <property type="entry name" value="Metallophos"/>
    <property type="match status" value="1"/>
</dbReference>
<organism evidence="4 5">
    <name type="scientific">Candidatus Methanofastidiosum methylothiophilum</name>
    <dbReference type="NCBI Taxonomy" id="1705564"/>
    <lineage>
        <taxon>Archaea</taxon>
        <taxon>Methanobacteriati</taxon>
        <taxon>Methanobacteriota</taxon>
        <taxon>Stenosarchaea group</taxon>
        <taxon>Candidatus Methanofastidiosia</taxon>
        <taxon>Candidatus Methanofastidiosales</taxon>
        <taxon>Candidatus Methanofastidiosaceae</taxon>
        <taxon>Candidatus Methanofastidiosum</taxon>
    </lineage>
</organism>
<dbReference type="EMBL" id="LNGE01000035">
    <property type="protein sequence ID" value="KYC44967.1"/>
    <property type="molecule type" value="Genomic_DNA"/>
</dbReference>
<dbReference type="PATRIC" id="fig|1706436.3.peg.1290"/>
<dbReference type="SUPFAM" id="SSF55816">
    <property type="entry name" value="5'-nucleotidase (syn. UDP-sugar hydrolase), C-terminal domain"/>
    <property type="match status" value="1"/>
</dbReference>
<dbReference type="Proteomes" id="UP000092401">
    <property type="component" value="Unassembled WGS sequence"/>
</dbReference>
<dbReference type="PROSITE" id="PS00786">
    <property type="entry name" value="5_NUCLEOTIDASE_2"/>
    <property type="match status" value="1"/>
</dbReference>
<dbReference type="Pfam" id="PF02872">
    <property type="entry name" value="5_nucleotid_C"/>
    <property type="match status" value="1"/>
</dbReference>
<reference evidence="4 5" key="1">
    <citation type="journal article" date="2016" name="ISME J.">
        <title>Chasing the elusive Euryarchaeota class WSA2: genomes reveal a uniquely fastidious methyl-reducing methanogen.</title>
        <authorList>
            <person name="Nobu M.K."/>
            <person name="Narihiro T."/>
            <person name="Kuroda K."/>
            <person name="Mei R."/>
            <person name="Liu W.T."/>
        </authorList>
    </citation>
    <scope>NUCLEOTIDE SEQUENCE [LARGE SCALE GENOMIC DNA]</scope>
    <source>
        <strain evidence="4">B03fssc0709_Meth_Bin005</strain>
    </source>
</reference>
<feature type="domain" description="Calcineurin-like phosphoesterase" evidence="2">
    <location>
        <begin position="34"/>
        <end position="243"/>
    </location>
</feature>
<dbReference type="InterPro" id="IPR029052">
    <property type="entry name" value="Metallo-depent_PP-like"/>
</dbReference>
<dbReference type="PANTHER" id="PTHR11575">
    <property type="entry name" value="5'-NUCLEOTIDASE-RELATED"/>
    <property type="match status" value="1"/>
</dbReference>
<dbReference type="GO" id="GO:0000166">
    <property type="term" value="F:nucleotide binding"/>
    <property type="evidence" value="ECO:0007669"/>
    <property type="project" value="InterPro"/>
</dbReference>
<dbReference type="InterPro" id="IPR036907">
    <property type="entry name" value="5'-Nucleotdase_C_sf"/>
</dbReference>
<dbReference type="PANTHER" id="PTHR11575:SF24">
    <property type="entry name" value="5'-NUCLEOTIDASE"/>
    <property type="match status" value="1"/>
</dbReference>
<dbReference type="InterPro" id="IPR006179">
    <property type="entry name" value="5_nucleotidase/apyrase"/>
</dbReference>
<dbReference type="GO" id="GO:0008768">
    <property type="term" value="F:UDP-sugar diphosphatase activity"/>
    <property type="evidence" value="ECO:0007669"/>
    <property type="project" value="TreeGrafter"/>
</dbReference>
<keyword evidence="4" id="KW-0378">Hydrolase</keyword>
<dbReference type="Gene3D" id="3.60.21.10">
    <property type="match status" value="1"/>
</dbReference>
<dbReference type="GO" id="GO:0046872">
    <property type="term" value="F:metal ion binding"/>
    <property type="evidence" value="ECO:0007669"/>
    <property type="project" value="InterPro"/>
</dbReference>
<dbReference type="InterPro" id="IPR008334">
    <property type="entry name" value="5'-Nucleotdase_C"/>
</dbReference>
<evidence type="ECO:0000313" key="5">
    <source>
        <dbReference type="Proteomes" id="UP000092401"/>
    </source>
</evidence>
<dbReference type="InterPro" id="IPR006146">
    <property type="entry name" value="5'-Nucleotdase_CS"/>
</dbReference>